<dbReference type="AlphaFoldDB" id="A0A2T4YS59"/>
<evidence type="ECO:0000313" key="2">
    <source>
        <dbReference type="Proteomes" id="UP000240996"/>
    </source>
</evidence>
<organism evidence="1 2">
    <name type="scientific">Sphingomonas aerolata</name>
    <dbReference type="NCBI Taxonomy" id="185951"/>
    <lineage>
        <taxon>Bacteria</taxon>
        <taxon>Pseudomonadati</taxon>
        <taxon>Pseudomonadota</taxon>
        <taxon>Alphaproteobacteria</taxon>
        <taxon>Sphingomonadales</taxon>
        <taxon>Sphingomonadaceae</taxon>
        <taxon>Sphingomonas</taxon>
    </lineage>
</organism>
<protein>
    <submittedName>
        <fullName evidence="1">Uncharacterized protein</fullName>
    </submittedName>
</protein>
<accession>A0A2T4YS59</accession>
<comment type="caution">
    <text evidence="1">The sequence shown here is derived from an EMBL/GenBank/DDBJ whole genome shotgun (WGS) entry which is preliminary data.</text>
</comment>
<proteinExistence type="predicted"/>
<sequence>MAKQYWAQLIDFEEEMQSACISGATDHEDAAETLISDFVGQMGGEITKGAVRVWVQGENREKVYDWTVDLIIPEDDGTHGGDEDEEIEVEAEIELIERT</sequence>
<name>A0A2T4YS59_9SPHN</name>
<dbReference type="Proteomes" id="UP000240996">
    <property type="component" value="Unassembled WGS sequence"/>
</dbReference>
<evidence type="ECO:0000313" key="1">
    <source>
        <dbReference type="EMBL" id="PTM46643.1"/>
    </source>
</evidence>
<reference evidence="1 2" key="1">
    <citation type="submission" date="2018-04" db="EMBL/GenBank/DDBJ databases">
        <title>Genomic Encyclopedia of Type Strains, Phase III (KMG-III): the genomes of soil and plant-associated and newly described type strains.</title>
        <authorList>
            <person name="Whitman W."/>
        </authorList>
    </citation>
    <scope>NUCLEOTIDE SEQUENCE [LARGE SCALE GENOMIC DNA]</scope>
    <source>
        <strain evidence="1 2">NW12</strain>
    </source>
</reference>
<dbReference type="EMBL" id="PZZN01000001">
    <property type="protein sequence ID" value="PTM46643.1"/>
    <property type="molecule type" value="Genomic_DNA"/>
</dbReference>
<gene>
    <name evidence="1" type="ORF">C8J24_0010</name>
</gene>
<keyword evidence="2" id="KW-1185">Reference proteome</keyword>
<dbReference type="RefSeq" id="WP_056675025.1">
    <property type="nucleotide sequence ID" value="NZ_JASPFQ010000001.1"/>
</dbReference>